<keyword evidence="1" id="KW-0175">Coiled coil</keyword>
<evidence type="ECO:0000256" key="1">
    <source>
        <dbReference type="SAM" id="Coils"/>
    </source>
</evidence>
<name>A0A4Y9YZY0_9APHY</name>
<reference evidence="3 4" key="1">
    <citation type="submission" date="2019-01" db="EMBL/GenBank/DDBJ databases">
        <title>Genome sequencing of the rare red list fungi Fomitopsis rosea.</title>
        <authorList>
            <person name="Buettner E."/>
            <person name="Kellner H."/>
        </authorList>
    </citation>
    <scope>NUCLEOTIDE SEQUENCE [LARGE SCALE GENOMIC DNA]</scope>
    <source>
        <strain evidence="3 4">DSM 105464</strain>
    </source>
</reference>
<gene>
    <name evidence="3" type="ORF">EVJ58_g1714</name>
</gene>
<evidence type="ECO:0000313" key="4">
    <source>
        <dbReference type="Proteomes" id="UP000298390"/>
    </source>
</evidence>
<proteinExistence type="predicted"/>
<dbReference type="EMBL" id="SEKV01000057">
    <property type="protein sequence ID" value="TFY67307.1"/>
    <property type="molecule type" value="Genomic_DNA"/>
</dbReference>
<dbReference type="AlphaFoldDB" id="A0A4Y9YZY0"/>
<sequence length="176" mass="19836">MKAEVEVPHSSGNIQDRLRLMVIQNIATKETITEQIKEAEAQLRRVNEEIPEAQARVHAQAAAANINLGLLPQIPEPRFIHPSVMPPHLNHAMLLLLNRLLLSFEAMDKYLEAELNFWKGALDVNATELDAWYRSAAQHPVVTNTKNFRDGWGAEEDSRQHEAVSSSNATLNYHNS</sequence>
<organism evidence="3 4">
    <name type="scientific">Rhodofomes roseus</name>
    <dbReference type="NCBI Taxonomy" id="34475"/>
    <lineage>
        <taxon>Eukaryota</taxon>
        <taxon>Fungi</taxon>
        <taxon>Dikarya</taxon>
        <taxon>Basidiomycota</taxon>
        <taxon>Agaricomycotina</taxon>
        <taxon>Agaricomycetes</taxon>
        <taxon>Polyporales</taxon>
        <taxon>Rhodofomes</taxon>
    </lineage>
</organism>
<comment type="caution">
    <text evidence="3">The sequence shown here is derived from an EMBL/GenBank/DDBJ whole genome shotgun (WGS) entry which is preliminary data.</text>
</comment>
<evidence type="ECO:0000256" key="2">
    <source>
        <dbReference type="SAM" id="MobiDB-lite"/>
    </source>
</evidence>
<accession>A0A4Y9YZY0</accession>
<feature type="compositionally biased region" description="Polar residues" evidence="2">
    <location>
        <begin position="163"/>
        <end position="176"/>
    </location>
</feature>
<feature type="coiled-coil region" evidence="1">
    <location>
        <begin position="29"/>
        <end position="56"/>
    </location>
</feature>
<protein>
    <submittedName>
        <fullName evidence="3">Uncharacterized protein</fullName>
    </submittedName>
</protein>
<feature type="region of interest" description="Disordered" evidence="2">
    <location>
        <begin position="157"/>
        <end position="176"/>
    </location>
</feature>
<dbReference type="Proteomes" id="UP000298390">
    <property type="component" value="Unassembled WGS sequence"/>
</dbReference>
<evidence type="ECO:0000313" key="3">
    <source>
        <dbReference type="EMBL" id="TFY67307.1"/>
    </source>
</evidence>